<evidence type="ECO:0000256" key="1">
    <source>
        <dbReference type="SAM" id="MobiDB-lite"/>
    </source>
</evidence>
<proteinExistence type="predicted"/>
<reference evidence="2" key="2">
    <citation type="journal article" date="2023" name="Int. J. Mol. Sci.">
        <title>De Novo Assembly and Annotation of 11 Diverse Shrub Willow (Salix) Genomes Reveals Novel Gene Organization in Sex-Linked Regions.</title>
        <authorList>
            <person name="Hyden B."/>
            <person name="Feng K."/>
            <person name="Yates T.B."/>
            <person name="Jawdy S."/>
            <person name="Cereghino C."/>
            <person name="Smart L.B."/>
            <person name="Muchero W."/>
        </authorList>
    </citation>
    <scope>NUCLEOTIDE SEQUENCE</scope>
    <source>
        <tissue evidence="2">Shoot tip</tissue>
    </source>
</reference>
<sequence>MEEMRQQVAQIREMLAAGINLNANNRPLIDRARAEGIARGHPVDRRRNLAPRIQPDSEDESDEEDAMGGGFSGFRRNNPEPSFGHRDKGGGSSSNSPAGVLNQGKKGGSNGGNPPTQ</sequence>
<feature type="compositionally biased region" description="Basic and acidic residues" evidence="1">
    <location>
        <begin position="36"/>
        <end position="47"/>
    </location>
</feature>
<feature type="compositionally biased region" description="Acidic residues" evidence="1">
    <location>
        <begin position="56"/>
        <end position="66"/>
    </location>
</feature>
<evidence type="ECO:0000313" key="2">
    <source>
        <dbReference type="EMBL" id="KAJ6367017.1"/>
    </source>
</evidence>
<accession>A0ABQ9AZJ2</accession>
<feature type="region of interest" description="Disordered" evidence="1">
    <location>
        <begin position="36"/>
        <end position="117"/>
    </location>
</feature>
<organism evidence="2 3">
    <name type="scientific">Salix suchowensis</name>
    <dbReference type="NCBI Taxonomy" id="1278906"/>
    <lineage>
        <taxon>Eukaryota</taxon>
        <taxon>Viridiplantae</taxon>
        <taxon>Streptophyta</taxon>
        <taxon>Embryophyta</taxon>
        <taxon>Tracheophyta</taxon>
        <taxon>Spermatophyta</taxon>
        <taxon>Magnoliopsida</taxon>
        <taxon>eudicotyledons</taxon>
        <taxon>Gunneridae</taxon>
        <taxon>Pentapetalae</taxon>
        <taxon>rosids</taxon>
        <taxon>fabids</taxon>
        <taxon>Malpighiales</taxon>
        <taxon>Salicaceae</taxon>
        <taxon>Saliceae</taxon>
        <taxon>Salix</taxon>
    </lineage>
</organism>
<evidence type="ECO:0000313" key="3">
    <source>
        <dbReference type="Proteomes" id="UP001141253"/>
    </source>
</evidence>
<feature type="non-terminal residue" evidence="2">
    <location>
        <position position="117"/>
    </location>
</feature>
<keyword evidence="3" id="KW-1185">Reference proteome</keyword>
<gene>
    <name evidence="2" type="ORF">OIU77_003406</name>
</gene>
<protein>
    <submittedName>
        <fullName evidence="2">Uncharacterized protein</fullName>
    </submittedName>
</protein>
<reference evidence="2" key="1">
    <citation type="submission" date="2022-10" db="EMBL/GenBank/DDBJ databases">
        <authorList>
            <person name="Hyden B.L."/>
            <person name="Feng K."/>
            <person name="Yates T."/>
            <person name="Jawdy S."/>
            <person name="Smart L.B."/>
            <person name="Muchero W."/>
        </authorList>
    </citation>
    <scope>NUCLEOTIDE SEQUENCE</scope>
    <source>
        <tissue evidence="2">Shoot tip</tissue>
    </source>
</reference>
<comment type="caution">
    <text evidence="2">The sequence shown here is derived from an EMBL/GenBank/DDBJ whole genome shotgun (WGS) entry which is preliminary data.</text>
</comment>
<dbReference type="EMBL" id="JAPFFI010000014">
    <property type="protein sequence ID" value="KAJ6367017.1"/>
    <property type="molecule type" value="Genomic_DNA"/>
</dbReference>
<name>A0ABQ9AZJ2_9ROSI</name>
<dbReference type="Proteomes" id="UP001141253">
    <property type="component" value="Chromosome 7"/>
</dbReference>